<feature type="signal peptide" evidence="2">
    <location>
        <begin position="1"/>
        <end position="17"/>
    </location>
</feature>
<organism evidence="3 4">
    <name type="scientific">Streblomastix strix</name>
    <dbReference type="NCBI Taxonomy" id="222440"/>
    <lineage>
        <taxon>Eukaryota</taxon>
        <taxon>Metamonada</taxon>
        <taxon>Preaxostyla</taxon>
        <taxon>Oxymonadida</taxon>
        <taxon>Streblomastigidae</taxon>
        <taxon>Streblomastix</taxon>
    </lineage>
</organism>
<comment type="caution">
    <text evidence="3">The sequence shown here is derived from an EMBL/GenBank/DDBJ whole genome shotgun (WGS) entry which is preliminary data.</text>
</comment>
<name>A0A5J4X648_9EUKA</name>
<dbReference type="OrthoDB" id="10669742at2759"/>
<feature type="transmembrane region" description="Helical" evidence="1">
    <location>
        <begin position="496"/>
        <end position="524"/>
    </location>
</feature>
<dbReference type="Gene3D" id="2.130.10.130">
    <property type="entry name" value="Integrin alpha, N-terminal"/>
    <property type="match status" value="1"/>
</dbReference>
<gene>
    <name evidence="3" type="ORF">EZS28_002364</name>
</gene>
<protein>
    <submittedName>
        <fullName evidence="3">Uncharacterized protein</fullName>
    </submittedName>
</protein>
<proteinExistence type="predicted"/>
<dbReference type="PANTHER" id="PTHR36220">
    <property type="entry name" value="UNNAMED PRODUCT"/>
    <property type="match status" value="1"/>
</dbReference>
<keyword evidence="1" id="KW-0812">Transmembrane</keyword>
<dbReference type="Proteomes" id="UP000324800">
    <property type="component" value="Unassembled WGS sequence"/>
</dbReference>
<dbReference type="InterPro" id="IPR028994">
    <property type="entry name" value="Integrin_alpha_N"/>
</dbReference>
<dbReference type="AlphaFoldDB" id="A0A5J4X648"/>
<accession>A0A5J4X648</accession>
<evidence type="ECO:0000313" key="3">
    <source>
        <dbReference type="EMBL" id="KAA6402105.1"/>
    </source>
</evidence>
<sequence length="549" mass="60743">MKLIFLVLFVCLKIVFCDYYRWDVKSENPTPDDKFGEVSAFIKNEWLAIGAPGTDNGRGAVYIYHYDQYPGDENPDWYLIKVIKPPEDIETKSFGYSLSSVYSSSLKAFILAIGSPSAIPLNHTKMNYSDLVQICNDNKDSTDNGYAFIYAMVEEQKDFVLRRTYSYPSPLFGTSVNVIYRGILSVGSPAEKDNDGSICGAVHIYNLQDDSNEGFHVIFEGLSQKPGVEQVNPMFGVGLTANSDGIVIGGIQSSFIINLVGNIELGETVELFKLKCEPLLIDMKKCESGLIEESELVNGYMGATLGLTLSSNSIIVGCPNCSDMNGNIHIVVGAMQCPSVYSASKKKSERIQHDVTALNYHPFNSDNYILSNPLRNYIIDAPETGCTNGLCQFGSQISMDSNSASFAVTAPNAISLSTSNIIKKSYSDNNSQIDQGQYQQQIYIFGGGAMSVTLRYVNPSTGLFLLVSGPPFQSQMNESQRVRIYLAQFISVKYDFLIVILFILLIVLAVFLLVIICIQIFILIRRRRRGIQGEAEEIHDAPNQEEGQI</sequence>
<keyword evidence="1" id="KW-1133">Transmembrane helix</keyword>
<keyword evidence="1" id="KW-0472">Membrane</keyword>
<evidence type="ECO:0000256" key="1">
    <source>
        <dbReference type="SAM" id="Phobius"/>
    </source>
</evidence>
<evidence type="ECO:0000313" key="4">
    <source>
        <dbReference type="Proteomes" id="UP000324800"/>
    </source>
</evidence>
<dbReference type="PANTHER" id="PTHR36220:SF1">
    <property type="entry name" value="GAMMA TUBULIN COMPLEX COMPONENT C-TERMINAL DOMAIN-CONTAINING PROTEIN"/>
    <property type="match status" value="1"/>
</dbReference>
<reference evidence="3 4" key="1">
    <citation type="submission" date="2019-03" db="EMBL/GenBank/DDBJ databases">
        <title>Single cell metagenomics reveals metabolic interactions within the superorganism composed of flagellate Streblomastix strix and complex community of Bacteroidetes bacteria on its surface.</title>
        <authorList>
            <person name="Treitli S.C."/>
            <person name="Kolisko M."/>
            <person name="Husnik F."/>
            <person name="Keeling P."/>
            <person name="Hampl V."/>
        </authorList>
    </citation>
    <scope>NUCLEOTIDE SEQUENCE [LARGE SCALE GENOMIC DNA]</scope>
    <source>
        <strain evidence="3">ST1C</strain>
    </source>
</reference>
<feature type="chain" id="PRO_5023847722" evidence="2">
    <location>
        <begin position="18"/>
        <end position="549"/>
    </location>
</feature>
<keyword evidence="2" id="KW-0732">Signal</keyword>
<dbReference type="EMBL" id="SNRW01000285">
    <property type="protein sequence ID" value="KAA6402105.1"/>
    <property type="molecule type" value="Genomic_DNA"/>
</dbReference>
<evidence type="ECO:0000256" key="2">
    <source>
        <dbReference type="SAM" id="SignalP"/>
    </source>
</evidence>